<keyword evidence="3" id="KW-1185">Reference proteome</keyword>
<protein>
    <submittedName>
        <fullName evidence="2">Uncharacterized protein</fullName>
    </submittedName>
</protein>
<evidence type="ECO:0000313" key="2">
    <source>
        <dbReference type="EMBL" id="GAA2863849.1"/>
    </source>
</evidence>
<reference evidence="3" key="1">
    <citation type="journal article" date="2019" name="Int. J. Syst. Evol. Microbiol.">
        <title>The Global Catalogue of Microorganisms (GCM) 10K type strain sequencing project: providing services to taxonomists for standard genome sequencing and annotation.</title>
        <authorList>
            <consortium name="The Broad Institute Genomics Platform"/>
            <consortium name="The Broad Institute Genome Sequencing Center for Infectious Disease"/>
            <person name="Wu L."/>
            <person name="Ma J."/>
        </authorList>
    </citation>
    <scope>NUCLEOTIDE SEQUENCE [LARGE SCALE GENOMIC DNA]</scope>
    <source>
        <strain evidence="3">JCM 6242</strain>
    </source>
</reference>
<name>A0ABN3VUS8_9ACTN</name>
<feature type="region of interest" description="Disordered" evidence="1">
    <location>
        <begin position="1"/>
        <end position="47"/>
    </location>
</feature>
<comment type="caution">
    <text evidence="2">The sequence shown here is derived from an EMBL/GenBank/DDBJ whole genome shotgun (WGS) entry which is preliminary data.</text>
</comment>
<gene>
    <name evidence="2" type="ORF">GCM10010517_22970</name>
</gene>
<organism evidence="2 3">
    <name type="scientific">Streptosporangium fragile</name>
    <dbReference type="NCBI Taxonomy" id="46186"/>
    <lineage>
        <taxon>Bacteria</taxon>
        <taxon>Bacillati</taxon>
        <taxon>Actinomycetota</taxon>
        <taxon>Actinomycetes</taxon>
        <taxon>Streptosporangiales</taxon>
        <taxon>Streptosporangiaceae</taxon>
        <taxon>Streptosporangium</taxon>
    </lineage>
</organism>
<accession>A0ABN3VUS8</accession>
<evidence type="ECO:0000313" key="3">
    <source>
        <dbReference type="Proteomes" id="UP001500831"/>
    </source>
</evidence>
<feature type="compositionally biased region" description="Basic and acidic residues" evidence="1">
    <location>
        <begin position="1"/>
        <end position="13"/>
    </location>
</feature>
<dbReference type="EMBL" id="BAAAVI010000013">
    <property type="protein sequence ID" value="GAA2863849.1"/>
    <property type="molecule type" value="Genomic_DNA"/>
</dbReference>
<proteinExistence type="predicted"/>
<sequence length="70" mass="7519">MHLDGHLDVHLDGHGTVPVRRPRPGPGQMTGPANTSRAPGPGMFRDMVPDMVTTQVASVLCPEPHWQTGL</sequence>
<dbReference type="Proteomes" id="UP001500831">
    <property type="component" value="Unassembled WGS sequence"/>
</dbReference>
<evidence type="ECO:0000256" key="1">
    <source>
        <dbReference type="SAM" id="MobiDB-lite"/>
    </source>
</evidence>